<dbReference type="Gene3D" id="3.40.190.10">
    <property type="entry name" value="Periplasmic binding protein-like II"/>
    <property type="match status" value="2"/>
</dbReference>
<evidence type="ECO:0000313" key="2">
    <source>
        <dbReference type="EMBL" id="KGE71974.1"/>
    </source>
</evidence>
<evidence type="ECO:0000256" key="1">
    <source>
        <dbReference type="SAM" id="SignalP"/>
    </source>
</evidence>
<evidence type="ECO:0000313" key="3">
    <source>
        <dbReference type="Proteomes" id="UP000029692"/>
    </source>
</evidence>
<keyword evidence="3" id="KW-1185">Reference proteome</keyword>
<dbReference type="InterPro" id="IPR027024">
    <property type="entry name" value="UCP027386_ABC_sbc_TM0202"/>
</dbReference>
<dbReference type="OrthoDB" id="9814375at2"/>
<dbReference type="eggNOG" id="COG0715">
    <property type="taxonomic scope" value="Bacteria"/>
</dbReference>
<feature type="signal peptide" evidence="1">
    <location>
        <begin position="1"/>
        <end position="22"/>
    </location>
</feature>
<dbReference type="PIRSF" id="PIRSF027386">
    <property type="entry name" value="UCP027386_ABC_sbc_TM0202"/>
    <property type="match status" value="1"/>
</dbReference>
<gene>
    <name evidence="2" type="ORF">DC28_09285</name>
</gene>
<keyword evidence="1" id="KW-0732">Signal</keyword>
<proteinExistence type="predicted"/>
<dbReference type="PANTHER" id="PTHR30024:SF46">
    <property type="entry name" value="ABC TRANSPORTER, SUBSTRATE-BINDING LIPOPROTEIN"/>
    <property type="match status" value="1"/>
</dbReference>
<organism evidence="2 3">
    <name type="scientific">Spirochaeta lutea</name>
    <dbReference type="NCBI Taxonomy" id="1480694"/>
    <lineage>
        <taxon>Bacteria</taxon>
        <taxon>Pseudomonadati</taxon>
        <taxon>Spirochaetota</taxon>
        <taxon>Spirochaetia</taxon>
        <taxon>Spirochaetales</taxon>
        <taxon>Spirochaetaceae</taxon>
        <taxon>Spirochaeta</taxon>
    </lineage>
</organism>
<dbReference type="AlphaFoldDB" id="A0A098QW93"/>
<protein>
    <recommendedName>
        <fullName evidence="4">SsuA/THI5-like domain-containing protein</fullName>
    </recommendedName>
</protein>
<comment type="caution">
    <text evidence="2">The sequence shown here is derived from an EMBL/GenBank/DDBJ whole genome shotgun (WGS) entry which is preliminary data.</text>
</comment>
<reference evidence="2 3" key="1">
    <citation type="submission" date="2014-05" db="EMBL/GenBank/DDBJ databases">
        <title>De novo Genome Sequence of Spirocheata sp.</title>
        <authorList>
            <person name="Shivani Y."/>
            <person name="Subhash Y."/>
            <person name="Tushar L."/>
            <person name="Sasikala C."/>
            <person name="Ramana C.V."/>
        </authorList>
    </citation>
    <scope>NUCLEOTIDE SEQUENCE [LARGE SCALE GENOMIC DNA]</scope>
    <source>
        <strain evidence="2 3">JC230</strain>
    </source>
</reference>
<dbReference type="STRING" id="1480694.DC28_09285"/>
<dbReference type="Proteomes" id="UP000029692">
    <property type="component" value="Unassembled WGS sequence"/>
</dbReference>
<dbReference type="SUPFAM" id="SSF53850">
    <property type="entry name" value="Periplasmic binding protein-like II"/>
    <property type="match status" value="1"/>
</dbReference>
<name>A0A098QW93_9SPIO</name>
<feature type="chain" id="PRO_5001938541" description="SsuA/THI5-like domain-containing protein" evidence="1">
    <location>
        <begin position="23"/>
        <end position="327"/>
    </location>
</feature>
<dbReference type="PANTHER" id="PTHR30024">
    <property type="entry name" value="ALIPHATIC SULFONATES-BINDING PROTEIN-RELATED"/>
    <property type="match status" value="1"/>
</dbReference>
<dbReference type="Pfam" id="PF13379">
    <property type="entry name" value="NMT1_2"/>
    <property type="match status" value="1"/>
</dbReference>
<accession>A0A098QW93</accession>
<evidence type="ECO:0008006" key="4">
    <source>
        <dbReference type="Google" id="ProtNLM"/>
    </source>
</evidence>
<dbReference type="EMBL" id="JNUP01000064">
    <property type="protein sequence ID" value="KGE71974.1"/>
    <property type="molecule type" value="Genomic_DNA"/>
</dbReference>
<sequence>MTMKKKLLISLFLAVVLAGAGADTFVLGTLKGPSGVGLAPMIVEPVTLDNGIPVEVVALGAPDVMVSRIINREVDAAVLPVNLAAKLYNAGQPIRLAAIVGNGMLSLVSRDTGVGNLADLGGDGVYVAGQGSTPEFVFRFLLDKAGLSGVQDRSSGLASTEVGLNFSMPYPEITASIIAGRIDHAVLPEPFATMAVLRGQGAIRKAADLQELWARVPGNEEDYPMTALVVRRDVVEDEPETLELVLEAYRESLETVLADPQAAGPVVERSGLGLQAPVAAQAIPVTNYVYIPAVESRQKVEGLLRVFLDFAPPSIGGKLPDDGFYLR</sequence>